<sequence>MVSTAAAVCGISVTPSPPVTHCTTVASHTARVLGSIERLVA</sequence>
<protein>
    <submittedName>
        <fullName evidence="1">Uncharacterized protein</fullName>
    </submittedName>
</protein>
<name>A0A655ICA4_MYCTX</name>
<reference evidence="1 2" key="1">
    <citation type="submission" date="2015-03" db="EMBL/GenBank/DDBJ databases">
        <authorList>
            <consortium name="Pathogen Informatics"/>
        </authorList>
    </citation>
    <scope>NUCLEOTIDE SEQUENCE [LARGE SCALE GENOMIC DNA]</scope>
    <source>
        <strain evidence="1 2">M09401471</strain>
    </source>
</reference>
<dbReference type="AlphaFoldDB" id="A0A655ICA4"/>
<dbReference type="EMBL" id="CSAJ01000062">
    <property type="protein sequence ID" value="COV71103.1"/>
    <property type="molecule type" value="Genomic_DNA"/>
</dbReference>
<evidence type="ECO:0000313" key="1">
    <source>
        <dbReference type="EMBL" id="COV71103.1"/>
    </source>
</evidence>
<accession>A0A655ICA4</accession>
<gene>
    <name evidence="1" type="ORF">ERS007720_00776</name>
</gene>
<dbReference type="Proteomes" id="UP000044938">
    <property type="component" value="Unassembled WGS sequence"/>
</dbReference>
<organism evidence="1 2">
    <name type="scientific">Mycobacterium tuberculosis</name>
    <dbReference type="NCBI Taxonomy" id="1773"/>
    <lineage>
        <taxon>Bacteria</taxon>
        <taxon>Bacillati</taxon>
        <taxon>Actinomycetota</taxon>
        <taxon>Actinomycetes</taxon>
        <taxon>Mycobacteriales</taxon>
        <taxon>Mycobacteriaceae</taxon>
        <taxon>Mycobacterium</taxon>
        <taxon>Mycobacterium tuberculosis complex</taxon>
    </lineage>
</organism>
<evidence type="ECO:0000313" key="2">
    <source>
        <dbReference type="Proteomes" id="UP000044938"/>
    </source>
</evidence>
<proteinExistence type="predicted"/>